<accession>A0ABS6T9V6</accession>
<evidence type="ECO:0000259" key="2">
    <source>
        <dbReference type="Pfam" id="PF14691"/>
    </source>
</evidence>
<keyword evidence="4" id="KW-1185">Reference proteome</keyword>
<reference evidence="3 4" key="1">
    <citation type="submission" date="2021-06" db="EMBL/GenBank/DDBJ databases">
        <title>Enterococcus alishanensis sp. nov., a novel lactic acid bacterium isolated from fresh coffee beans.</title>
        <authorList>
            <person name="Chen Y.-S."/>
        </authorList>
    </citation>
    <scope>NUCLEOTIDE SEQUENCE [LARGE SCALE GENOMIC DNA]</scope>
    <source>
        <strain evidence="3 4">ALS3</strain>
    </source>
</reference>
<dbReference type="InterPro" id="IPR028261">
    <property type="entry name" value="DPD_II"/>
</dbReference>
<evidence type="ECO:0000313" key="3">
    <source>
        <dbReference type="EMBL" id="MBV7389692.1"/>
    </source>
</evidence>
<evidence type="ECO:0000313" key="4">
    <source>
        <dbReference type="Proteomes" id="UP000774130"/>
    </source>
</evidence>
<evidence type="ECO:0000259" key="1">
    <source>
        <dbReference type="Pfam" id="PF07992"/>
    </source>
</evidence>
<dbReference type="PANTHER" id="PTHR42783">
    <property type="entry name" value="GLUTAMATE SYNTHASE [NADPH] SMALL CHAIN"/>
    <property type="match status" value="1"/>
</dbReference>
<dbReference type="EMBL" id="JAHUZB010000001">
    <property type="protein sequence ID" value="MBV7389692.1"/>
    <property type="molecule type" value="Genomic_DNA"/>
</dbReference>
<dbReference type="Proteomes" id="UP000774130">
    <property type="component" value="Unassembled WGS sequence"/>
</dbReference>
<keyword evidence="3" id="KW-0560">Oxidoreductase</keyword>
<name>A0ABS6T9V6_9ENTE</name>
<protein>
    <submittedName>
        <fullName evidence="3">NADPH-dependent glutamate synthase</fullName>
        <ecNumber evidence="3">1.4.1.13</ecNumber>
    </submittedName>
</protein>
<dbReference type="RefSeq" id="WP_218324739.1">
    <property type="nucleotide sequence ID" value="NZ_JAHUZB010000001.1"/>
</dbReference>
<organism evidence="3 4">
    <name type="scientific">Enterococcus alishanensis</name>
    <dbReference type="NCBI Taxonomy" id="1303817"/>
    <lineage>
        <taxon>Bacteria</taxon>
        <taxon>Bacillati</taxon>
        <taxon>Bacillota</taxon>
        <taxon>Bacilli</taxon>
        <taxon>Lactobacillales</taxon>
        <taxon>Enterococcaceae</taxon>
        <taxon>Enterococcus</taxon>
    </lineage>
</organism>
<feature type="domain" description="FAD/NAD(P)-binding" evidence="1">
    <location>
        <begin position="143"/>
        <end position="449"/>
    </location>
</feature>
<dbReference type="GO" id="GO:0004355">
    <property type="term" value="F:glutamate synthase (NADPH) activity"/>
    <property type="evidence" value="ECO:0007669"/>
    <property type="project" value="UniProtKB-EC"/>
</dbReference>
<gene>
    <name evidence="3" type="primary">gltA</name>
    <name evidence="3" type="ORF">KUA55_03300</name>
</gene>
<dbReference type="InterPro" id="IPR006004">
    <property type="entry name" value="SudA-like"/>
</dbReference>
<dbReference type="NCBIfam" id="TIGR01316">
    <property type="entry name" value="gltA"/>
    <property type="match status" value="1"/>
</dbReference>
<comment type="caution">
    <text evidence="3">The sequence shown here is derived from an EMBL/GenBank/DDBJ whole genome shotgun (WGS) entry which is preliminary data.</text>
</comment>
<dbReference type="EC" id="1.4.1.13" evidence="3"/>
<feature type="domain" description="Dihydroprymidine dehydrogenase" evidence="2">
    <location>
        <begin position="20"/>
        <end position="130"/>
    </location>
</feature>
<dbReference type="Pfam" id="PF07992">
    <property type="entry name" value="Pyr_redox_2"/>
    <property type="match status" value="1"/>
</dbReference>
<dbReference type="PANTHER" id="PTHR42783:SF3">
    <property type="entry name" value="GLUTAMATE SYNTHASE [NADPH] SMALL CHAIN-RELATED"/>
    <property type="match status" value="1"/>
</dbReference>
<dbReference type="Pfam" id="PF14691">
    <property type="entry name" value="Fer4_20"/>
    <property type="match status" value="1"/>
</dbReference>
<sequence length="466" mass="50815">MAKRSYTKTPMKEQDPIVRSTNFSEVALGYTDEEGRLEAIRCLQCKDAPCIQYCPVMIDIPGFIQAIKDEDMPEAYRIINRFSNLPAICGRVCPQEKQCEMVCRLGKSKKFEPVAIGKLERYVADWALENAVSEEPIPLDKGKVAVIGSGPSGLTVAGDLAKMGYEATIFEALHKAGGVLSYGIPEFRLPKSIVAKEINQIKAAGVKIETNVIVGRTITMEEIMDQFDACYIAVGAGTPNFMGIPGTGLNGVQASSEFLTRINLMHGYEFPKYDTPVKRSKKVAVIGGGNVAMDAARSAKRLGADQVTVIYRRTVEELPAREEEYHHSVEEGIEYEWLTAPVEYLGDGDGNLVGVKCIKMELGEPDDSGRRRPVPIPDSEFIIESSEVIEAIGQGPNKILLESYPDMNLNKWGYIDADEETCATNVPGLFAGGDIVTGAATVILAMGAGKLAAKEIDAYITQQKDQ</sequence>
<proteinExistence type="predicted"/>
<dbReference type="InterPro" id="IPR023753">
    <property type="entry name" value="FAD/NAD-binding_dom"/>
</dbReference>